<gene>
    <name evidence="11" type="ordered locus">Flexsi_1527</name>
</gene>
<evidence type="ECO:0000256" key="5">
    <source>
        <dbReference type="ARBA" id="ARBA00023244"/>
    </source>
</evidence>
<dbReference type="eggNOG" id="COG1587">
    <property type="taxonomic scope" value="Bacteria"/>
</dbReference>
<proteinExistence type="inferred from homology"/>
<evidence type="ECO:0000256" key="1">
    <source>
        <dbReference type="ARBA" id="ARBA00004772"/>
    </source>
</evidence>
<reference evidence="12" key="2">
    <citation type="submission" date="2011-06" db="EMBL/GenBank/DDBJ databases">
        <title>The complete genome of Flexistipes sinusarabici DSM 4947.</title>
        <authorList>
            <person name="Lucas S."/>
            <person name="Han J."/>
            <person name="Lapidus A."/>
            <person name="Bruce D."/>
            <person name="Goodwin L."/>
            <person name="Pitluck S."/>
            <person name="Peters L."/>
            <person name="Kyrpides N."/>
            <person name="Mavromatis K."/>
            <person name="Ivanova N."/>
            <person name="Mikhailova N."/>
            <person name="Chertkov O."/>
            <person name="Detter J.C."/>
            <person name="Tapia R."/>
            <person name="Han C."/>
            <person name="Land M."/>
            <person name="Hauser L."/>
            <person name="Markowitz V."/>
            <person name="Cheng J.-F."/>
            <person name="Hugenholtz P."/>
            <person name="Woyke T."/>
            <person name="Wu D."/>
            <person name="Spring S."/>
            <person name="Schroeder M."/>
            <person name="Brambilla E."/>
            <person name="Klenk H.-P."/>
            <person name="Eisen J.A."/>
        </authorList>
    </citation>
    <scope>NUCLEOTIDE SEQUENCE [LARGE SCALE GENOMIC DNA]</scope>
    <source>
        <strain evidence="12">DSM 4947 / MAS 10</strain>
    </source>
</reference>
<dbReference type="STRING" id="717231.Flexsi_1527"/>
<dbReference type="InterPro" id="IPR039793">
    <property type="entry name" value="UROS/Hem4"/>
</dbReference>
<keyword evidence="5 9" id="KW-0627">Porphyrin biosynthesis</keyword>
<dbReference type="InterPro" id="IPR003754">
    <property type="entry name" value="4pyrrol_synth_uPrphyn_synth"/>
</dbReference>
<evidence type="ECO:0000256" key="6">
    <source>
        <dbReference type="ARBA" id="ARBA00037589"/>
    </source>
</evidence>
<comment type="catalytic activity">
    <reaction evidence="8 9">
        <text>hydroxymethylbilane = uroporphyrinogen III + H2O</text>
        <dbReference type="Rhea" id="RHEA:18965"/>
        <dbReference type="ChEBI" id="CHEBI:15377"/>
        <dbReference type="ChEBI" id="CHEBI:57308"/>
        <dbReference type="ChEBI" id="CHEBI:57845"/>
        <dbReference type="EC" id="4.2.1.75"/>
    </reaction>
</comment>
<dbReference type="Gene3D" id="3.40.50.10090">
    <property type="match status" value="2"/>
</dbReference>
<evidence type="ECO:0000256" key="9">
    <source>
        <dbReference type="RuleBase" id="RU366031"/>
    </source>
</evidence>
<comment type="pathway">
    <text evidence="1 9">Porphyrin-containing compound metabolism; protoporphyrin-IX biosynthesis; coproporphyrinogen-III from 5-aminolevulinate: step 3/4.</text>
</comment>
<dbReference type="PANTHER" id="PTHR38042:SF1">
    <property type="entry name" value="UROPORPHYRINOGEN-III SYNTHASE, CHLOROPLASTIC"/>
    <property type="match status" value="1"/>
</dbReference>
<protein>
    <recommendedName>
        <fullName evidence="7 9">Uroporphyrinogen-III synthase</fullName>
        <ecNumber evidence="3 9">4.2.1.75</ecNumber>
    </recommendedName>
</protein>
<dbReference type="KEGG" id="fsi:Flexsi_1527"/>
<reference evidence="11 12" key="1">
    <citation type="journal article" date="2011" name="Stand. Genomic Sci.">
        <title>Genome sequence of the moderately thermophilic halophile Flexistipes sinusarabici strain (MAS10).</title>
        <authorList>
            <person name="Lapidus A."/>
            <person name="Chertkov O."/>
            <person name="Nolan M."/>
            <person name="Lucas S."/>
            <person name="Hammon N."/>
            <person name="Deshpande S."/>
            <person name="Cheng J.F."/>
            <person name="Tapia R."/>
            <person name="Han C."/>
            <person name="Goodwin L."/>
            <person name="Pitluck S."/>
            <person name="Liolios K."/>
            <person name="Pagani I."/>
            <person name="Ivanova N."/>
            <person name="Huntemann M."/>
            <person name="Mavromatis K."/>
            <person name="Mikhailova N."/>
            <person name="Pati A."/>
            <person name="Chen A."/>
            <person name="Palaniappan K."/>
            <person name="Land M."/>
            <person name="Hauser L."/>
            <person name="Brambilla E.M."/>
            <person name="Rohde M."/>
            <person name="Abt B."/>
            <person name="Spring S."/>
            <person name="Goker M."/>
            <person name="Bristow J."/>
            <person name="Eisen J.A."/>
            <person name="Markowitz V."/>
            <person name="Hugenholtz P."/>
            <person name="Kyrpides N.C."/>
            <person name="Klenk H.P."/>
            <person name="Woyke T."/>
        </authorList>
    </citation>
    <scope>NUCLEOTIDE SEQUENCE [LARGE SCALE GENOMIC DNA]</scope>
    <source>
        <strain evidence="12">DSM 4947 / MAS 10</strain>
    </source>
</reference>
<evidence type="ECO:0000259" key="10">
    <source>
        <dbReference type="Pfam" id="PF02602"/>
    </source>
</evidence>
<dbReference type="HOGENOM" id="CLU_011276_9_5_0"/>
<evidence type="ECO:0000256" key="4">
    <source>
        <dbReference type="ARBA" id="ARBA00023239"/>
    </source>
</evidence>
<dbReference type="InterPro" id="IPR036108">
    <property type="entry name" value="4pyrrol_syn_uPrphyn_synt_sf"/>
</dbReference>
<dbReference type="Pfam" id="PF02602">
    <property type="entry name" value="HEM4"/>
    <property type="match status" value="1"/>
</dbReference>
<dbReference type="PANTHER" id="PTHR38042">
    <property type="entry name" value="UROPORPHYRINOGEN-III SYNTHASE, CHLOROPLASTIC"/>
    <property type="match status" value="1"/>
</dbReference>
<dbReference type="SUPFAM" id="SSF69618">
    <property type="entry name" value="HemD-like"/>
    <property type="match status" value="1"/>
</dbReference>
<evidence type="ECO:0000313" key="11">
    <source>
        <dbReference type="EMBL" id="AEI15177.1"/>
    </source>
</evidence>
<sequence length="261" mass="29496">MQAEGKFWPTYIMKNSEKLLNRILITRQPEQSAEFVNLLSSRGLYPFILPMIETVPVECEIKNKAFDYLIFTSSNAFNYFKKYINSIKFGKIAAVGKKTAEAIEREGFDVNLIPEDYSGEGLVKKFMNREINGMKFLIPGPKKTSNTLKNFLVSKKAIVESPVVYETIGIQYPRGFISVFIQENLIDCITFASPSAARSFLSQTKIPDTIKETVVIGRTTFSYLQENGINAVYPNKYTVSDMVELICKINDEKNKLSGGTL</sequence>
<feature type="domain" description="Tetrapyrrole biosynthesis uroporphyrinogen III synthase" evidence="10">
    <location>
        <begin position="34"/>
        <end position="244"/>
    </location>
</feature>
<dbReference type="GO" id="GO:0006780">
    <property type="term" value="P:uroporphyrinogen III biosynthetic process"/>
    <property type="evidence" value="ECO:0007669"/>
    <property type="project" value="UniProtKB-UniRule"/>
</dbReference>
<comment type="similarity">
    <text evidence="2 9">Belongs to the uroporphyrinogen-III synthase family.</text>
</comment>
<organism evidence="11 12">
    <name type="scientific">Flexistipes sinusarabici (strain ATCC 49648 / DSM 4947 / MAS 10)</name>
    <dbReference type="NCBI Taxonomy" id="717231"/>
    <lineage>
        <taxon>Bacteria</taxon>
        <taxon>Pseudomonadati</taxon>
        <taxon>Deferribacterota</taxon>
        <taxon>Deferribacteres</taxon>
        <taxon>Deferribacterales</taxon>
        <taxon>Flexistipitaceae</taxon>
        <taxon>Flexistipes</taxon>
    </lineage>
</organism>
<keyword evidence="4 9" id="KW-0456">Lyase</keyword>
<dbReference type="AlphaFoldDB" id="F8E8Q4"/>
<evidence type="ECO:0000256" key="7">
    <source>
        <dbReference type="ARBA" id="ARBA00040167"/>
    </source>
</evidence>
<dbReference type="Proteomes" id="UP000006621">
    <property type="component" value="Chromosome"/>
</dbReference>
<dbReference type="EC" id="4.2.1.75" evidence="3 9"/>
<dbReference type="CDD" id="cd06578">
    <property type="entry name" value="HemD"/>
    <property type="match status" value="1"/>
</dbReference>
<name>F8E8Q4_FLESM</name>
<evidence type="ECO:0000256" key="2">
    <source>
        <dbReference type="ARBA" id="ARBA00008133"/>
    </source>
</evidence>
<dbReference type="OrthoDB" id="9790868at2"/>
<accession>F8E8Q4</accession>
<dbReference type="EMBL" id="CP002858">
    <property type="protein sequence ID" value="AEI15177.1"/>
    <property type="molecule type" value="Genomic_DNA"/>
</dbReference>
<dbReference type="GO" id="GO:0006782">
    <property type="term" value="P:protoporphyrinogen IX biosynthetic process"/>
    <property type="evidence" value="ECO:0007669"/>
    <property type="project" value="UniProtKB-UniRule"/>
</dbReference>
<evidence type="ECO:0000256" key="3">
    <source>
        <dbReference type="ARBA" id="ARBA00013109"/>
    </source>
</evidence>
<evidence type="ECO:0000256" key="8">
    <source>
        <dbReference type="ARBA" id="ARBA00048617"/>
    </source>
</evidence>
<keyword evidence="12" id="KW-1185">Reference proteome</keyword>
<dbReference type="GO" id="GO:0004852">
    <property type="term" value="F:uroporphyrinogen-III synthase activity"/>
    <property type="evidence" value="ECO:0007669"/>
    <property type="project" value="UniProtKB-UniRule"/>
</dbReference>
<dbReference type="UniPathway" id="UPA00251">
    <property type="reaction ID" value="UER00320"/>
</dbReference>
<evidence type="ECO:0000313" key="12">
    <source>
        <dbReference type="Proteomes" id="UP000006621"/>
    </source>
</evidence>
<comment type="function">
    <text evidence="6 9">Catalyzes cyclization of the linear tetrapyrrole, hydroxymethylbilane, to the macrocyclic uroporphyrinogen III.</text>
</comment>